<dbReference type="Proteomes" id="UP001589628">
    <property type="component" value="Unassembled WGS sequence"/>
</dbReference>
<evidence type="ECO:0000313" key="1">
    <source>
        <dbReference type="EMBL" id="MFB9885412.1"/>
    </source>
</evidence>
<dbReference type="EMBL" id="JBHLZN010000001">
    <property type="protein sequence ID" value="MFB9885412.1"/>
    <property type="molecule type" value="Genomic_DNA"/>
</dbReference>
<comment type="caution">
    <text evidence="1">The sequence shown here is derived from an EMBL/GenBank/DDBJ whole genome shotgun (WGS) entry which is preliminary data.</text>
</comment>
<name>A0ABV5Z801_9GAMM</name>
<organism evidence="1 2">
    <name type="scientific">Balneatrix alpica</name>
    <dbReference type="NCBI Taxonomy" id="75684"/>
    <lineage>
        <taxon>Bacteria</taxon>
        <taxon>Pseudomonadati</taxon>
        <taxon>Pseudomonadota</taxon>
        <taxon>Gammaproteobacteria</taxon>
        <taxon>Oceanospirillales</taxon>
        <taxon>Balneatrichaceae</taxon>
        <taxon>Balneatrix</taxon>
    </lineage>
</organism>
<gene>
    <name evidence="1" type="ORF">ACFFLH_03165</name>
</gene>
<evidence type="ECO:0000313" key="2">
    <source>
        <dbReference type="Proteomes" id="UP001589628"/>
    </source>
</evidence>
<accession>A0ABV5Z801</accession>
<dbReference type="RefSeq" id="WP_027313024.1">
    <property type="nucleotide sequence ID" value="NZ_JBHLZN010000001.1"/>
</dbReference>
<dbReference type="InterPro" id="IPR043773">
    <property type="entry name" value="JetA"/>
</dbReference>
<proteinExistence type="predicted"/>
<reference evidence="1 2" key="1">
    <citation type="submission" date="2024-09" db="EMBL/GenBank/DDBJ databases">
        <authorList>
            <person name="Sun Q."/>
            <person name="Mori K."/>
        </authorList>
    </citation>
    <scope>NUCLEOTIDE SEQUENCE [LARGE SCALE GENOMIC DNA]</scope>
    <source>
        <strain evidence="1 2">ATCC 51285</strain>
    </source>
</reference>
<dbReference type="Pfam" id="PF18982">
    <property type="entry name" value="JetA"/>
    <property type="match status" value="1"/>
</dbReference>
<protein>
    <submittedName>
        <fullName evidence="1">Wadjet anti-phage system protein JetA family protein</fullName>
    </submittedName>
</protein>
<sequence length="464" mass="53231">MLFNHLPEELFAPLAGTNKAVYQAVLMELADLFFDEDAVDPFVPRDLVRSAIEEAVIKYGLRQWAPESESEQEPPRSTADFAARIYRRLLQTGWLEEETKLFRTYVLMAPAISYVLRALVGVARQQKRSYGGTILNVLSSVEAAIADPEGRGLTLAEAARTAADFSAHLTDMLLGLRELRRAIAATNDPQRILRGFFEEFVERILVADYKTLKTQNNPFRFRRQILALLKDLQFDPPKLAALAHHYQDQLDLSYVEAQNRVHQHISRILRIFESIDQRLQIIDEFRFRLEKRVADTVRYMDKTTPGMAARLQRLISAVAQLPEERIPCVDTLDQPAFIAPRSIRVPPKRRPPPAPRVIQQVQIDPEVLALRERFKAYKARREVSAEKVDFYLQEQLLGRRQLQASEFAINSIEDFICFSYVRHLAALGKTGKGLAANYRIQFKDSYVTVAGMVECRDFQIERID</sequence>
<keyword evidence="2" id="KW-1185">Reference proteome</keyword>